<proteinExistence type="predicted"/>
<gene>
    <name evidence="3" type="ORF">QBE51_02050</name>
</gene>
<dbReference type="PANTHER" id="PTHR13633:SF3">
    <property type="entry name" value="MITOCHONDRIAL TRANSCRIPTION RESCUE FACTOR 1"/>
    <property type="match status" value="1"/>
</dbReference>
<dbReference type="EMBL" id="CP121687">
    <property type="protein sequence ID" value="WZL70335.1"/>
    <property type="molecule type" value="Genomic_DNA"/>
</dbReference>
<evidence type="ECO:0000313" key="4">
    <source>
        <dbReference type="Proteomes" id="UP001486565"/>
    </source>
</evidence>
<dbReference type="Gene3D" id="3.30.1370.160">
    <property type="match status" value="1"/>
</dbReference>
<sequence>MINKEVYLKNFNDVEERLTASKILDRANIALRDHVSTFTDFIDMYKLSKFLSLVHNLSDLTIKAFGGYSESERKIIGFCPEYRELEEKDFPIAPIEVLLKSPKEEAISHRDYLGSILGLGIERSKIGDILVYEQKAVVFVYKDIASYIVNNLSKIKSVKAEAKEILLEDIIPPQPKIKEIASTVSSLRADSILSAGFQLSRNKIVDLIKSEKALINGTIASPSSHIKEGDFLTLRGFGKIKLVEVRGKTKKDRMSIVIHRYV</sequence>
<dbReference type="Pfam" id="PF01479">
    <property type="entry name" value="S4"/>
    <property type="match status" value="1"/>
</dbReference>
<name>A0ABZ2Y609_9FIRM</name>
<dbReference type="InterPro" id="IPR040591">
    <property type="entry name" value="RqcP2_RBD"/>
</dbReference>
<dbReference type="SMART" id="SM00363">
    <property type="entry name" value="S4"/>
    <property type="match status" value="1"/>
</dbReference>
<feature type="domain" description="RNA-binding S4" evidence="2">
    <location>
        <begin position="187"/>
        <end position="250"/>
    </location>
</feature>
<evidence type="ECO:0000313" key="3">
    <source>
        <dbReference type="EMBL" id="WZL70335.1"/>
    </source>
</evidence>
<dbReference type="InterPro" id="IPR036986">
    <property type="entry name" value="S4_RNA-bd_sf"/>
</dbReference>
<dbReference type="Gene3D" id="3.10.290.10">
    <property type="entry name" value="RNA-binding S4 domain"/>
    <property type="match status" value="1"/>
</dbReference>
<dbReference type="PANTHER" id="PTHR13633">
    <property type="entry name" value="MITOCHONDRIAL TRANSCRIPTION RESCUE FACTOR 1"/>
    <property type="match status" value="1"/>
</dbReference>
<reference evidence="3 4" key="1">
    <citation type="submission" date="2023-03" db="EMBL/GenBank/DDBJ databases">
        <title>Novel Species.</title>
        <authorList>
            <person name="Ma S."/>
        </authorList>
    </citation>
    <scope>NUCLEOTIDE SEQUENCE [LARGE SCALE GENOMIC DNA]</scope>
    <source>
        <strain evidence="3 4">LIND6LT2</strain>
    </source>
</reference>
<dbReference type="RefSeq" id="WP_341877298.1">
    <property type="nucleotide sequence ID" value="NZ_CP121687.1"/>
</dbReference>
<dbReference type="SUPFAM" id="SSF55174">
    <property type="entry name" value="Alpha-L RNA-binding motif"/>
    <property type="match status" value="1"/>
</dbReference>
<evidence type="ECO:0000259" key="2">
    <source>
        <dbReference type="SMART" id="SM00363"/>
    </source>
</evidence>
<dbReference type="CDD" id="cd00165">
    <property type="entry name" value="S4"/>
    <property type="match status" value="1"/>
</dbReference>
<keyword evidence="1" id="KW-0694">RNA-binding</keyword>
<keyword evidence="4" id="KW-1185">Reference proteome</keyword>
<dbReference type="Gene3D" id="3.30.70.330">
    <property type="match status" value="1"/>
</dbReference>
<dbReference type="PROSITE" id="PS50889">
    <property type="entry name" value="S4"/>
    <property type="match status" value="1"/>
</dbReference>
<accession>A0ABZ2Y609</accession>
<organism evidence="3 4">
    <name type="scientific">Defluviitalea saccharophila</name>
    <dbReference type="NCBI Taxonomy" id="879970"/>
    <lineage>
        <taxon>Bacteria</taxon>
        <taxon>Bacillati</taxon>
        <taxon>Bacillota</taxon>
        <taxon>Clostridia</taxon>
        <taxon>Lachnospirales</taxon>
        <taxon>Defluviitaleaceae</taxon>
        <taxon>Defluviitalea</taxon>
    </lineage>
</organism>
<dbReference type="Pfam" id="PF17774">
    <property type="entry name" value="YlmH_RBD"/>
    <property type="match status" value="1"/>
</dbReference>
<dbReference type="Proteomes" id="UP001486565">
    <property type="component" value="Chromosome"/>
</dbReference>
<protein>
    <submittedName>
        <fullName evidence="3">YlmH/Sll1252 family protein</fullName>
    </submittedName>
</protein>
<dbReference type="InterPro" id="IPR012677">
    <property type="entry name" value="Nucleotide-bd_a/b_plait_sf"/>
</dbReference>
<dbReference type="InterPro" id="IPR002942">
    <property type="entry name" value="S4_RNA-bd"/>
</dbReference>
<evidence type="ECO:0000256" key="1">
    <source>
        <dbReference type="PROSITE-ProRule" id="PRU00182"/>
    </source>
</evidence>